<sequence length="112" mass="12088">MSGGQGKDGTPLDIWDCGSGARMKWQFMSDGTVRAMGKCMDVAWGSTADGATILLANRSGNPAQQFRLNPAHDLVNPQADKCVDVRDKGTANGTRLQLWSCDGKDDPKWSSR</sequence>
<accession>A0A250V6E4</accession>
<keyword evidence="3" id="KW-1185">Reference proteome</keyword>
<protein>
    <submittedName>
        <fullName evidence="2">Hydrogenase expression protein</fullName>
    </submittedName>
</protein>
<evidence type="ECO:0000313" key="3">
    <source>
        <dbReference type="Proteomes" id="UP000217446"/>
    </source>
</evidence>
<dbReference type="AlphaFoldDB" id="A0A250V6E4"/>
<dbReference type="Gene3D" id="2.80.10.50">
    <property type="match status" value="1"/>
</dbReference>
<dbReference type="SUPFAM" id="SSF50370">
    <property type="entry name" value="Ricin B-like lectins"/>
    <property type="match status" value="1"/>
</dbReference>
<evidence type="ECO:0000313" key="2">
    <source>
        <dbReference type="EMBL" id="GAX49672.1"/>
    </source>
</evidence>
<dbReference type="RefSeq" id="WP_067359961.1">
    <property type="nucleotide sequence ID" value="NZ_BDQI01000001.1"/>
</dbReference>
<dbReference type="PROSITE" id="PS50231">
    <property type="entry name" value="RICIN_B_LECTIN"/>
    <property type="match status" value="1"/>
</dbReference>
<dbReference type="SMART" id="SM00458">
    <property type="entry name" value="RICIN"/>
    <property type="match status" value="1"/>
</dbReference>
<dbReference type="Pfam" id="PF00652">
    <property type="entry name" value="Ricin_B_lectin"/>
    <property type="match status" value="1"/>
</dbReference>
<dbReference type="EMBL" id="BDQI01000001">
    <property type="protein sequence ID" value="GAX49672.1"/>
    <property type="molecule type" value="Genomic_DNA"/>
</dbReference>
<dbReference type="InterPro" id="IPR035992">
    <property type="entry name" value="Ricin_B-like_lectins"/>
</dbReference>
<feature type="domain" description="Ricin B lectin" evidence="1">
    <location>
        <begin position="1"/>
        <end position="112"/>
    </location>
</feature>
<organism evidence="2 3">
    <name type="scientific">Streptomyces olivochromogenes</name>
    <dbReference type="NCBI Taxonomy" id="1963"/>
    <lineage>
        <taxon>Bacteria</taxon>
        <taxon>Bacillati</taxon>
        <taxon>Actinomycetota</taxon>
        <taxon>Actinomycetes</taxon>
        <taxon>Kitasatosporales</taxon>
        <taxon>Streptomycetaceae</taxon>
        <taxon>Streptomyces</taxon>
    </lineage>
</organism>
<reference evidence="3" key="1">
    <citation type="submission" date="2017-05" db="EMBL/GenBank/DDBJ databases">
        <title>Streptomyces olivochromogenes NBRC 3561 whole genome shotgun sequence.</title>
        <authorList>
            <person name="Dohra H."/>
            <person name="Kodani S."/>
        </authorList>
    </citation>
    <scope>NUCLEOTIDE SEQUENCE [LARGE SCALE GENOMIC DNA]</scope>
    <source>
        <strain evidence="3">NBRC 3561</strain>
    </source>
</reference>
<proteinExistence type="predicted"/>
<dbReference type="InterPro" id="IPR000772">
    <property type="entry name" value="Ricin_B_lectin"/>
</dbReference>
<dbReference type="STRING" id="1963.AQJ27_00260"/>
<gene>
    <name evidence="2" type="ORF">SO3561_01161</name>
</gene>
<comment type="caution">
    <text evidence="2">The sequence shown here is derived from an EMBL/GenBank/DDBJ whole genome shotgun (WGS) entry which is preliminary data.</text>
</comment>
<evidence type="ECO:0000259" key="1">
    <source>
        <dbReference type="SMART" id="SM00458"/>
    </source>
</evidence>
<dbReference type="Proteomes" id="UP000217446">
    <property type="component" value="Unassembled WGS sequence"/>
</dbReference>
<name>A0A250V6E4_STROL</name>